<comment type="caution">
    <text evidence="1">The sequence shown here is derived from an EMBL/GenBank/DDBJ whole genome shotgun (WGS) entry which is preliminary data.</text>
</comment>
<gene>
    <name evidence="1" type="ORF">PMEA_00020511</name>
</gene>
<organism evidence="1 2">
    <name type="scientific">Pocillopora meandrina</name>
    <dbReference type="NCBI Taxonomy" id="46732"/>
    <lineage>
        <taxon>Eukaryota</taxon>
        <taxon>Metazoa</taxon>
        <taxon>Cnidaria</taxon>
        <taxon>Anthozoa</taxon>
        <taxon>Hexacorallia</taxon>
        <taxon>Scleractinia</taxon>
        <taxon>Astrocoeniina</taxon>
        <taxon>Pocilloporidae</taxon>
        <taxon>Pocillopora</taxon>
    </lineage>
</organism>
<dbReference type="AlphaFoldDB" id="A0AAU9XCC2"/>
<proteinExistence type="predicted"/>
<accession>A0AAU9XCC2</accession>
<name>A0AAU9XCC2_9CNID</name>
<dbReference type="EMBL" id="CALNXJ010000037">
    <property type="protein sequence ID" value="CAH3143244.1"/>
    <property type="molecule type" value="Genomic_DNA"/>
</dbReference>
<protein>
    <submittedName>
        <fullName evidence="1">Uncharacterized protein</fullName>
    </submittedName>
</protein>
<sequence length="53" mass="6149">MDLIYIYRFFAICGLQTICTFPLPCCVYSVMRSAFPIAEDEYHSCGEEDEDEL</sequence>
<dbReference type="Proteomes" id="UP001159428">
    <property type="component" value="Unassembled WGS sequence"/>
</dbReference>
<evidence type="ECO:0000313" key="2">
    <source>
        <dbReference type="Proteomes" id="UP001159428"/>
    </source>
</evidence>
<keyword evidence="2" id="KW-1185">Reference proteome</keyword>
<reference evidence="1 2" key="1">
    <citation type="submission" date="2022-05" db="EMBL/GenBank/DDBJ databases">
        <authorList>
            <consortium name="Genoscope - CEA"/>
            <person name="William W."/>
        </authorList>
    </citation>
    <scope>NUCLEOTIDE SEQUENCE [LARGE SCALE GENOMIC DNA]</scope>
</reference>
<evidence type="ECO:0000313" key="1">
    <source>
        <dbReference type="EMBL" id="CAH3143244.1"/>
    </source>
</evidence>